<dbReference type="SUPFAM" id="SSF53335">
    <property type="entry name" value="S-adenosyl-L-methionine-dependent methyltransferases"/>
    <property type="match status" value="1"/>
</dbReference>
<name>A0ABY8U2R1_TETOB</name>
<protein>
    <recommendedName>
        <fullName evidence="1">Expansin-like EG45 domain-containing protein</fullName>
    </recommendedName>
</protein>
<evidence type="ECO:0000259" key="1">
    <source>
        <dbReference type="PROSITE" id="PS50842"/>
    </source>
</evidence>
<evidence type="ECO:0000313" key="3">
    <source>
        <dbReference type="Proteomes" id="UP001244341"/>
    </source>
</evidence>
<keyword evidence="3" id="KW-1185">Reference proteome</keyword>
<dbReference type="InterPro" id="IPR009009">
    <property type="entry name" value="RlpA-like_DPBB"/>
</dbReference>
<dbReference type="PROSITE" id="PS50842">
    <property type="entry name" value="EXPANSIN_EG45"/>
    <property type="match status" value="1"/>
</dbReference>
<accession>A0ABY8U2R1</accession>
<dbReference type="Pfam" id="PF03330">
    <property type="entry name" value="DPBB_1"/>
    <property type="match status" value="1"/>
</dbReference>
<dbReference type="Gene3D" id="2.40.40.10">
    <property type="entry name" value="RlpA-like domain"/>
    <property type="match status" value="1"/>
</dbReference>
<dbReference type="SUPFAM" id="SSF50685">
    <property type="entry name" value="Barwin-like endoglucanases"/>
    <property type="match status" value="1"/>
</dbReference>
<dbReference type="InterPro" id="IPR002963">
    <property type="entry name" value="Expansin"/>
</dbReference>
<dbReference type="Proteomes" id="UP001244341">
    <property type="component" value="Chromosome 6b"/>
</dbReference>
<dbReference type="Gene3D" id="3.40.50.150">
    <property type="entry name" value="Vaccinia Virus protein VP39"/>
    <property type="match status" value="1"/>
</dbReference>
<feature type="domain" description="Expansin-like EG45" evidence="1">
    <location>
        <begin position="32"/>
        <end position="164"/>
    </location>
</feature>
<sequence length="394" mass="43138">MCPGGEGLAETGTATYYGASDDPHGDKLENGSGACWKARSYGVCYGKCFEKVEGPRLLAAINTPEMGLTSKIGSCYKVKCKRGAKRGQGSSQYGWDYPCRTEEPIEVMITDSCPCHQNEHNKRNCCGPAVHLDLSYWAFEKIADPKWGLVDVEAWEVACSDSSGSKYGTEIKDCCGWRSTHTRGVLRVTRKGWRLRAHLPDNTPSLNDLDLLTRDLTGATNQRMLELVPDFSRCVLLVSMHCMALPQALVSMLWRVERIVAVDVSPYLQHVARKYFWLPKSVRFVQDRSLEAYLRARHAMVRFDCIVLDGGAVPSRAALNAAGSALERPGGRLVVRVGAHDLKQAVRAVAGCGSLFAHVQAEAVGQSALVWAQAGRLSQASPSNTLMYCSASFA</sequence>
<proteinExistence type="predicted"/>
<dbReference type="SMART" id="SM00837">
    <property type="entry name" value="DPBB_1"/>
    <property type="match status" value="1"/>
</dbReference>
<organism evidence="2 3">
    <name type="scientific">Tetradesmus obliquus</name>
    <name type="common">Green alga</name>
    <name type="synonym">Acutodesmus obliquus</name>
    <dbReference type="NCBI Taxonomy" id="3088"/>
    <lineage>
        <taxon>Eukaryota</taxon>
        <taxon>Viridiplantae</taxon>
        <taxon>Chlorophyta</taxon>
        <taxon>core chlorophytes</taxon>
        <taxon>Chlorophyceae</taxon>
        <taxon>CS clade</taxon>
        <taxon>Sphaeropleales</taxon>
        <taxon>Scenedesmaceae</taxon>
        <taxon>Tetradesmus</taxon>
    </lineage>
</organism>
<dbReference type="InterPro" id="IPR007112">
    <property type="entry name" value="Expansin/allergen_DPBB_dom"/>
</dbReference>
<dbReference type="EMBL" id="CP126213">
    <property type="protein sequence ID" value="WIA15742.1"/>
    <property type="molecule type" value="Genomic_DNA"/>
</dbReference>
<evidence type="ECO:0000313" key="2">
    <source>
        <dbReference type="EMBL" id="WIA15742.1"/>
    </source>
</evidence>
<dbReference type="CDD" id="cd02440">
    <property type="entry name" value="AdoMet_MTases"/>
    <property type="match status" value="1"/>
</dbReference>
<dbReference type="InterPro" id="IPR029063">
    <property type="entry name" value="SAM-dependent_MTases_sf"/>
</dbReference>
<reference evidence="2 3" key="1">
    <citation type="submission" date="2023-05" db="EMBL/GenBank/DDBJ databases">
        <title>A 100% complete, gapless, phased diploid assembly of the Scenedesmus obliquus UTEX 3031 genome.</title>
        <authorList>
            <person name="Biondi T.C."/>
            <person name="Hanschen E.R."/>
            <person name="Kwon T."/>
            <person name="Eng W."/>
            <person name="Kruse C.P.S."/>
            <person name="Koehler S.I."/>
            <person name="Kunde Y."/>
            <person name="Gleasner C.D."/>
            <person name="You Mak K.T."/>
            <person name="Polle J."/>
            <person name="Hovde B.T."/>
            <person name="Starkenburg S.R."/>
        </authorList>
    </citation>
    <scope>NUCLEOTIDE SEQUENCE [LARGE SCALE GENOMIC DNA]</scope>
    <source>
        <strain evidence="2 3">DOE0152z</strain>
    </source>
</reference>
<dbReference type="InterPro" id="IPR036908">
    <property type="entry name" value="RlpA-like_sf"/>
</dbReference>
<dbReference type="PANTHER" id="PTHR31867">
    <property type="entry name" value="EXPANSIN-A15"/>
    <property type="match status" value="1"/>
</dbReference>
<gene>
    <name evidence="2" type="ORF">OEZ85_002357</name>
</gene>
<dbReference type="CDD" id="cd22271">
    <property type="entry name" value="DPBB_EXP_N-like"/>
    <property type="match status" value="1"/>
</dbReference>